<dbReference type="InterPro" id="IPR032791">
    <property type="entry name" value="YhfZ_C"/>
</dbReference>
<dbReference type="InterPro" id="IPR036390">
    <property type="entry name" value="WH_DNA-bd_sf"/>
</dbReference>
<protein>
    <recommendedName>
        <fullName evidence="4">GntR family transcriptional regulator</fullName>
    </recommendedName>
</protein>
<reference evidence="3" key="1">
    <citation type="journal article" date="2020" name="mSystems">
        <title>Genome- and Community-Level Interaction Insights into Carbon Utilization and Element Cycling Functions of Hydrothermarchaeota in Hydrothermal Sediment.</title>
        <authorList>
            <person name="Zhou Z."/>
            <person name="Liu Y."/>
            <person name="Xu W."/>
            <person name="Pan J."/>
            <person name="Luo Z.H."/>
            <person name="Li M."/>
        </authorList>
    </citation>
    <scope>NUCLEOTIDE SEQUENCE [LARGE SCALE GENOMIC DNA]</scope>
    <source>
        <strain evidence="3">SpSt-289</strain>
    </source>
</reference>
<name>A0A7C1K007_9CHLR</name>
<comment type="caution">
    <text evidence="3">The sequence shown here is derived from an EMBL/GenBank/DDBJ whole genome shotgun (WGS) entry which is preliminary data.</text>
</comment>
<feature type="domain" description="Uncharacterised protein YhfZ C-terminal" evidence="2">
    <location>
        <begin position="120"/>
        <end position="353"/>
    </location>
</feature>
<organism evidence="3">
    <name type="scientific">Caldilinea aerophila</name>
    <dbReference type="NCBI Taxonomy" id="133453"/>
    <lineage>
        <taxon>Bacteria</taxon>
        <taxon>Bacillati</taxon>
        <taxon>Chloroflexota</taxon>
        <taxon>Caldilineae</taxon>
        <taxon>Caldilineales</taxon>
        <taxon>Caldilineaceae</taxon>
        <taxon>Caldilinea</taxon>
    </lineage>
</organism>
<dbReference type="AlphaFoldDB" id="A0A7C1K007"/>
<evidence type="ECO:0008006" key="4">
    <source>
        <dbReference type="Google" id="ProtNLM"/>
    </source>
</evidence>
<dbReference type="InterPro" id="IPR036388">
    <property type="entry name" value="WH-like_DNA-bd_sf"/>
</dbReference>
<dbReference type="Gene3D" id="3.40.190.10">
    <property type="entry name" value="Periplasmic binding protein-like II"/>
    <property type="match status" value="2"/>
</dbReference>
<evidence type="ECO:0000313" key="3">
    <source>
        <dbReference type="EMBL" id="HDX33570.1"/>
    </source>
</evidence>
<sequence length="353" mass="38658">MGIDNLSVTWYSGEEKSVQYFEFYAHGINYRGRMTTVSANQDHRITSQALMTRQGQAILALARVLADAKPGDRLLPVQDYADLFHVGAGTVQHALDYLQDSGAAQLEARGRLGTFVAALDYVRLWRLGYQRPVVGALPLPYSRHVEGLATALHAQFAEAGVELTLRFMRGSSQRLQALAQGAVDWALLSRFAAETAHAHGFTATMVLALGAYTYLAGHVLLLRDPTAHTLRDSHRLGVDFLSADHTYISRAVSRGKHVELVSIQYDQALELLAAGIIDAVVWTDLNTPALPDNITITPLTTDDDPMLSALSEAVLVVDPARPASAHLLQTLLDTSTLLEIQNEVIHRTRIPSY</sequence>
<dbReference type="EMBL" id="DSMG01000196">
    <property type="protein sequence ID" value="HDX33570.1"/>
    <property type="molecule type" value="Genomic_DNA"/>
</dbReference>
<dbReference type="SUPFAM" id="SSF46785">
    <property type="entry name" value="Winged helix' DNA-binding domain"/>
    <property type="match status" value="1"/>
</dbReference>
<feature type="domain" description="YhfZ helix-turn-helix" evidence="1">
    <location>
        <begin position="69"/>
        <end position="116"/>
    </location>
</feature>
<proteinExistence type="predicted"/>
<gene>
    <name evidence="3" type="ORF">ENQ20_19110</name>
</gene>
<evidence type="ECO:0000259" key="1">
    <source>
        <dbReference type="Pfam" id="PF14502"/>
    </source>
</evidence>
<dbReference type="Gene3D" id="1.10.10.10">
    <property type="entry name" value="Winged helix-like DNA-binding domain superfamily/Winged helix DNA-binding domain"/>
    <property type="match status" value="1"/>
</dbReference>
<accession>A0A7C1K007</accession>
<dbReference type="InterPro" id="IPR041444">
    <property type="entry name" value="HTH_41"/>
</dbReference>
<dbReference type="Pfam" id="PF14502">
    <property type="entry name" value="HTH_41"/>
    <property type="match status" value="1"/>
</dbReference>
<evidence type="ECO:0000259" key="2">
    <source>
        <dbReference type="Pfam" id="PF14503"/>
    </source>
</evidence>
<dbReference type="Pfam" id="PF14503">
    <property type="entry name" value="YhfZ_C"/>
    <property type="match status" value="1"/>
</dbReference>
<dbReference type="SUPFAM" id="SSF53850">
    <property type="entry name" value="Periplasmic binding protein-like II"/>
    <property type="match status" value="1"/>
</dbReference>
<dbReference type="NCBIfam" id="NF041241">
    <property type="entry name" value="YhfZ_full"/>
    <property type="match status" value="1"/>
</dbReference>